<dbReference type="PANTHER" id="PTHR33909:SF1">
    <property type="entry name" value="SEC TRANSLOCON ACCESSORY COMPLEX SUBUNIT YAJC"/>
    <property type="match status" value="1"/>
</dbReference>
<evidence type="ECO:0000256" key="9">
    <source>
        <dbReference type="ARBA" id="ARBA00023136"/>
    </source>
</evidence>
<dbReference type="RefSeq" id="WP_232399719.1">
    <property type="nucleotide sequence ID" value="NZ_CP102173.1"/>
</dbReference>
<sequence>MNDWASIIPLILLVLAFLFLVVRPARARQRDFQRLQGQLEVGQQIMLTSGIFGELAAIGEETVELQIAPGTVITVNRHAVARVVEAVPDDDASTDL</sequence>
<protein>
    <submittedName>
        <fullName evidence="10">Preprotein translocase subunit YajC</fullName>
    </submittedName>
</protein>
<dbReference type="SMART" id="SM01323">
    <property type="entry name" value="YajC"/>
    <property type="match status" value="1"/>
</dbReference>
<gene>
    <name evidence="10" type="primary">yajC</name>
    <name evidence="10" type="ORF">NQV15_10215</name>
</gene>
<evidence type="ECO:0000313" key="11">
    <source>
        <dbReference type="Proteomes" id="UP001316184"/>
    </source>
</evidence>
<evidence type="ECO:0000256" key="7">
    <source>
        <dbReference type="ARBA" id="ARBA00022989"/>
    </source>
</evidence>
<dbReference type="Proteomes" id="UP001316184">
    <property type="component" value="Chromosome"/>
</dbReference>
<evidence type="ECO:0000256" key="3">
    <source>
        <dbReference type="ARBA" id="ARBA00022448"/>
    </source>
</evidence>
<evidence type="ECO:0000256" key="4">
    <source>
        <dbReference type="ARBA" id="ARBA00022475"/>
    </source>
</evidence>
<name>A0ABY5M1Z8_9ACTN</name>
<comment type="subcellular location">
    <subcellularLocation>
        <location evidence="1">Cell membrane</location>
        <topology evidence="1">Single-pass membrane protein</topology>
    </subcellularLocation>
</comment>
<dbReference type="PANTHER" id="PTHR33909">
    <property type="entry name" value="SEC TRANSLOCON ACCESSORY COMPLEX SUBUNIT YAJC"/>
    <property type="match status" value="1"/>
</dbReference>
<evidence type="ECO:0000313" key="10">
    <source>
        <dbReference type="EMBL" id="UUP12233.1"/>
    </source>
</evidence>
<dbReference type="NCBIfam" id="TIGR00739">
    <property type="entry name" value="yajC"/>
    <property type="match status" value="1"/>
</dbReference>
<proteinExistence type="inferred from homology"/>
<evidence type="ECO:0000256" key="2">
    <source>
        <dbReference type="ARBA" id="ARBA00006742"/>
    </source>
</evidence>
<keyword evidence="8" id="KW-0811">Translocation</keyword>
<keyword evidence="7" id="KW-1133">Transmembrane helix</keyword>
<dbReference type="Pfam" id="PF02699">
    <property type="entry name" value="YajC"/>
    <property type="match status" value="1"/>
</dbReference>
<accession>A0ABY5M1Z8</accession>
<dbReference type="PRINTS" id="PR01853">
    <property type="entry name" value="YAJCTRNLCASE"/>
</dbReference>
<dbReference type="EMBL" id="CP102173">
    <property type="protein sequence ID" value="UUP12233.1"/>
    <property type="molecule type" value="Genomic_DNA"/>
</dbReference>
<dbReference type="InterPro" id="IPR003849">
    <property type="entry name" value="Preprotein_translocase_YajC"/>
</dbReference>
<evidence type="ECO:0000256" key="1">
    <source>
        <dbReference type="ARBA" id="ARBA00004162"/>
    </source>
</evidence>
<comment type="similarity">
    <text evidence="2">Belongs to the YajC family.</text>
</comment>
<evidence type="ECO:0000256" key="6">
    <source>
        <dbReference type="ARBA" id="ARBA00022927"/>
    </source>
</evidence>
<keyword evidence="6" id="KW-0653">Protein transport</keyword>
<keyword evidence="3" id="KW-0813">Transport</keyword>
<evidence type="ECO:0000256" key="8">
    <source>
        <dbReference type="ARBA" id="ARBA00023010"/>
    </source>
</evidence>
<organism evidence="10 11">
    <name type="scientific">Aeromicrobium wangtongii</name>
    <dbReference type="NCBI Taxonomy" id="2969247"/>
    <lineage>
        <taxon>Bacteria</taxon>
        <taxon>Bacillati</taxon>
        <taxon>Actinomycetota</taxon>
        <taxon>Actinomycetes</taxon>
        <taxon>Propionibacteriales</taxon>
        <taxon>Nocardioidaceae</taxon>
        <taxon>Aeromicrobium</taxon>
    </lineage>
</organism>
<keyword evidence="11" id="KW-1185">Reference proteome</keyword>
<keyword evidence="5" id="KW-0812">Transmembrane</keyword>
<keyword evidence="4" id="KW-1003">Cell membrane</keyword>
<keyword evidence="9" id="KW-0472">Membrane</keyword>
<reference evidence="10 11" key="1">
    <citation type="submission" date="2022-08" db="EMBL/GenBank/DDBJ databases">
        <title>novel species in genus Aeromicrobium.</title>
        <authorList>
            <person name="Ye L."/>
        </authorList>
    </citation>
    <scope>NUCLEOTIDE SEQUENCE [LARGE SCALE GENOMIC DNA]</scope>
    <source>
        <strain evidence="11">zg-Y1379</strain>
    </source>
</reference>
<evidence type="ECO:0000256" key="5">
    <source>
        <dbReference type="ARBA" id="ARBA00022692"/>
    </source>
</evidence>